<accession>A0ABP0D9Z6</accession>
<reference evidence="2 3" key="1">
    <citation type="submission" date="2024-01" db="EMBL/GenBank/DDBJ databases">
        <authorList>
            <person name="Allen C."/>
            <person name="Tagirdzhanova G."/>
        </authorList>
    </citation>
    <scope>NUCLEOTIDE SEQUENCE [LARGE SCALE GENOMIC DNA]</scope>
    <source>
        <strain evidence="2 3">CBS 119000</strain>
    </source>
</reference>
<name>A0ABP0D9Z6_9PEZI</name>
<feature type="region of interest" description="Disordered" evidence="1">
    <location>
        <begin position="252"/>
        <end position="276"/>
    </location>
</feature>
<organism evidence="2 3">
    <name type="scientific">Sporothrix epigloea</name>
    <dbReference type="NCBI Taxonomy" id="1892477"/>
    <lineage>
        <taxon>Eukaryota</taxon>
        <taxon>Fungi</taxon>
        <taxon>Dikarya</taxon>
        <taxon>Ascomycota</taxon>
        <taxon>Pezizomycotina</taxon>
        <taxon>Sordariomycetes</taxon>
        <taxon>Sordariomycetidae</taxon>
        <taxon>Ophiostomatales</taxon>
        <taxon>Ophiostomataceae</taxon>
        <taxon>Sporothrix</taxon>
    </lineage>
</organism>
<dbReference type="Proteomes" id="UP001642502">
    <property type="component" value="Unassembled WGS sequence"/>
</dbReference>
<evidence type="ECO:0000313" key="2">
    <source>
        <dbReference type="EMBL" id="CAK7263731.1"/>
    </source>
</evidence>
<sequence length="290" mass="30854">MSARALSPFRTLVTASSSAASPSSTADPRLPLLIRRGRPSLTVITDLPASREDETTLPVLESPFWVSTPLMHWLEMLLASPDVAAITSPWLQERMSLLAIAAPAAAPAGVPPPYSPPYSSQQSLQQSLQSSQTLQSSQSPQSSQFPQSPQSLQQSQQLGSPIPLLLRSSPSTSIRMASSVGSIWPDSPYPHFGFGSPPRPLVYLPNRPVAPAAPYLSLGDAHSSATGSGRSRRYPASPYPIPIRARDNAANFGIGPASSADSDSCSDDEDGGVPLRGMCTEWEGDVFYIE</sequence>
<gene>
    <name evidence="2" type="ORF">SEPCBS119000_000632</name>
</gene>
<feature type="compositionally biased region" description="Low complexity" evidence="1">
    <location>
        <begin position="117"/>
        <end position="164"/>
    </location>
</feature>
<comment type="caution">
    <text evidence="2">The sequence shown here is derived from an EMBL/GenBank/DDBJ whole genome shotgun (WGS) entry which is preliminary data.</text>
</comment>
<evidence type="ECO:0000313" key="3">
    <source>
        <dbReference type="Proteomes" id="UP001642502"/>
    </source>
</evidence>
<dbReference type="EMBL" id="CAWUON010000004">
    <property type="protein sequence ID" value="CAK7263731.1"/>
    <property type="molecule type" value="Genomic_DNA"/>
</dbReference>
<keyword evidence="3" id="KW-1185">Reference proteome</keyword>
<protein>
    <submittedName>
        <fullName evidence="2">Uncharacterized protein</fullName>
    </submittedName>
</protein>
<feature type="region of interest" description="Disordered" evidence="1">
    <location>
        <begin position="111"/>
        <end position="164"/>
    </location>
</feature>
<proteinExistence type="predicted"/>
<evidence type="ECO:0000256" key="1">
    <source>
        <dbReference type="SAM" id="MobiDB-lite"/>
    </source>
</evidence>